<dbReference type="eggNOG" id="ENOG502TK27">
    <property type="taxonomic scope" value="Eukaryota"/>
</dbReference>
<protein>
    <submittedName>
        <fullName evidence="2">Uncharacterized protein</fullName>
    </submittedName>
</protein>
<keyword evidence="1" id="KW-0175">Coiled coil</keyword>
<keyword evidence="3" id="KW-1185">Reference proteome</keyword>
<gene>
    <name evidence="2" type="ORF">CAEBREN_19747</name>
</gene>
<sequence length="365" mass="42259">MKQSEKPLAYPCWKPVLRCLGAELRLLLSARCPEIGIVEKTIPIKLTCVKNNDNQLIINNTIYTIGVIRHYFGGYQPPQWAQEDNRKGGVPFDVGRFQEMDDFFAESRMDRDRAPSDEETARCFENQQMLQDALTKLDLERTDSKRKLLESKIEDLKEKIRSYNEQLAISQLKFEYYIMLSITTDGIDSRELLCYNVPLADAMKYLAEKLIGKRQIICNNVTLWDQSMCPNNLRIENSILRSVMEIDDREIKSIEIPCCNAKFEQIQDAGACTTPFSIKFSFYIPKSALDETMKSIHNMEQPATRKKLKIEDFPWRMETKLPCPDMLYLWDFTIYVTEAKAGEPGQDYFVNVGGEALHGIIDYYN</sequence>
<name>G0MDT0_CAEBE</name>
<dbReference type="InParanoid" id="G0MDT0"/>
<dbReference type="PANTHER" id="PTHR31379">
    <property type="entry name" value="F-BOX C PROTEIN-RELATED-RELATED"/>
    <property type="match status" value="1"/>
</dbReference>
<dbReference type="HOGENOM" id="CLU_759169_0_0_1"/>
<feature type="coiled-coil region" evidence="1">
    <location>
        <begin position="139"/>
        <end position="173"/>
    </location>
</feature>
<evidence type="ECO:0000313" key="3">
    <source>
        <dbReference type="Proteomes" id="UP000008068"/>
    </source>
</evidence>
<dbReference type="PANTHER" id="PTHR31379:SF1">
    <property type="entry name" value="F-BOX C PROTEIN-RELATED"/>
    <property type="match status" value="1"/>
</dbReference>
<proteinExistence type="predicted"/>
<accession>G0MDT0</accession>
<dbReference type="InterPro" id="IPR021942">
    <property type="entry name" value="DUF3557"/>
</dbReference>
<evidence type="ECO:0000313" key="2">
    <source>
        <dbReference type="EMBL" id="EGT49716.1"/>
    </source>
</evidence>
<dbReference type="EMBL" id="GL379790">
    <property type="protein sequence ID" value="EGT49716.1"/>
    <property type="molecule type" value="Genomic_DNA"/>
</dbReference>
<reference evidence="3" key="1">
    <citation type="submission" date="2011-07" db="EMBL/GenBank/DDBJ databases">
        <authorList>
            <consortium name="Caenorhabditis brenneri Sequencing and Analysis Consortium"/>
            <person name="Wilson R.K."/>
        </authorList>
    </citation>
    <scope>NUCLEOTIDE SEQUENCE [LARGE SCALE GENOMIC DNA]</scope>
    <source>
        <strain evidence="3">PB2801</strain>
    </source>
</reference>
<dbReference type="OMA" id="SSCWEEL"/>
<evidence type="ECO:0000256" key="1">
    <source>
        <dbReference type="SAM" id="Coils"/>
    </source>
</evidence>
<dbReference type="AlphaFoldDB" id="G0MDT0"/>
<dbReference type="Proteomes" id="UP000008068">
    <property type="component" value="Unassembled WGS sequence"/>
</dbReference>
<organism evidence="3">
    <name type="scientific">Caenorhabditis brenneri</name>
    <name type="common">Nematode worm</name>
    <dbReference type="NCBI Taxonomy" id="135651"/>
    <lineage>
        <taxon>Eukaryota</taxon>
        <taxon>Metazoa</taxon>
        <taxon>Ecdysozoa</taxon>
        <taxon>Nematoda</taxon>
        <taxon>Chromadorea</taxon>
        <taxon>Rhabditida</taxon>
        <taxon>Rhabditina</taxon>
        <taxon>Rhabditomorpha</taxon>
        <taxon>Rhabditoidea</taxon>
        <taxon>Rhabditidae</taxon>
        <taxon>Peloderinae</taxon>
        <taxon>Caenorhabditis</taxon>
    </lineage>
</organism>